<dbReference type="GO" id="GO:0005681">
    <property type="term" value="C:spliceosomal complex"/>
    <property type="evidence" value="ECO:0007669"/>
    <property type="project" value="UniProtKB-KW"/>
</dbReference>
<keyword evidence="6" id="KW-0539">Nucleus</keyword>
<dbReference type="EMBL" id="MCOG01000085">
    <property type="protein sequence ID" value="ORY54394.1"/>
    <property type="molecule type" value="Genomic_DNA"/>
</dbReference>
<sequence length="98" mass="11272">MYNGIGLTTPRGSGTNGFVQRNLSHIPNRPKRDFKDYNEMAPPPPVKKVDKSIAVHDKKREIEIKCIELQDELEEKGEKEDVIVEKVSKLRKKLTEEL</sequence>
<proteinExistence type="inferred from homology"/>
<comment type="caution">
    <text evidence="9">The sequence shown here is derived from an EMBL/GenBank/DDBJ whole genome shotgun (WGS) entry which is preliminary data.</text>
</comment>
<evidence type="ECO:0000256" key="5">
    <source>
        <dbReference type="ARBA" id="ARBA00023187"/>
    </source>
</evidence>
<accession>A0A1Y2D5H0</accession>
<dbReference type="GO" id="GO:0006397">
    <property type="term" value="P:mRNA processing"/>
    <property type="evidence" value="ECO:0007669"/>
    <property type="project" value="UniProtKB-KW"/>
</dbReference>
<feature type="region of interest" description="Disordered" evidence="7">
    <location>
        <begin position="1"/>
        <end position="52"/>
    </location>
</feature>
<evidence type="ECO:0000256" key="2">
    <source>
        <dbReference type="ARBA" id="ARBA00005954"/>
    </source>
</evidence>
<keyword evidence="3" id="KW-0507">mRNA processing</keyword>
<reference evidence="9 10" key="1">
    <citation type="submission" date="2016-08" db="EMBL/GenBank/DDBJ databases">
        <title>A Parts List for Fungal Cellulosomes Revealed by Comparative Genomics.</title>
        <authorList>
            <consortium name="DOE Joint Genome Institute"/>
            <person name="Haitjema C.H."/>
            <person name="Gilmore S.P."/>
            <person name="Henske J.K."/>
            <person name="Solomon K.V."/>
            <person name="De Groot R."/>
            <person name="Kuo A."/>
            <person name="Mondo S.J."/>
            <person name="Salamov A.A."/>
            <person name="Labutti K."/>
            <person name="Zhao Z."/>
            <person name="Chiniquy J."/>
            <person name="Barry K."/>
            <person name="Brewer H.M."/>
            <person name="Purvine S.O."/>
            <person name="Wright A.T."/>
            <person name="Boxma B."/>
            <person name="Van Alen T."/>
            <person name="Hackstein J.H."/>
            <person name="Baker S.E."/>
            <person name="Grigoriev I.V."/>
            <person name="O'Malley M.A."/>
        </authorList>
    </citation>
    <scope>NUCLEOTIDE SEQUENCE [LARGE SCALE GENOMIC DNA]</scope>
    <source>
        <strain evidence="9 10">G1</strain>
    </source>
</reference>
<dbReference type="InterPro" id="IPR051372">
    <property type="entry name" value="CWC21"/>
</dbReference>
<dbReference type="AlphaFoldDB" id="A0A1Y2D5H0"/>
<evidence type="ECO:0000256" key="1">
    <source>
        <dbReference type="ARBA" id="ARBA00004123"/>
    </source>
</evidence>
<protein>
    <recommendedName>
        <fullName evidence="8">CWF21 domain-containing protein</fullName>
    </recommendedName>
</protein>
<evidence type="ECO:0000259" key="8">
    <source>
        <dbReference type="SMART" id="SM01115"/>
    </source>
</evidence>
<evidence type="ECO:0000256" key="7">
    <source>
        <dbReference type="SAM" id="MobiDB-lite"/>
    </source>
</evidence>
<keyword evidence="4" id="KW-0747">Spliceosome</keyword>
<feature type="domain" description="CWF21" evidence="8">
    <location>
        <begin position="54"/>
        <end position="98"/>
    </location>
</feature>
<feature type="non-terminal residue" evidence="9">
    <location>
        <position position="98"/>
    </location>
</feature>
<dbReference type="Pfam" id="PF08312">
    <property type="entry name" value="cwf21"/>
    <property type="match status" value="1"/>
</dbReference>
<dbReference type="CDD" id="cd21372">
    <property type="entry name" value="cwf21_CWC21-like"/>
    <property type="match status" value="1"/>
</dbReference>
<dbReference type="PANTHER" id="PTHR36562:SF5">
    <property type="entry name" value="SERINE_ARGININE REPETITIVE MATRIX 2"/>
    <property type="match status" value="1"/>
</dbReference>
<evidence type="ECO:0000256" key="6">
    <source>
        <dbReference type="ARBA" id="ARBA00023242"/>
    </source>
</evidence>
<evidence type="ECO:0000313" key="9">
    <source>
        <dbReference type="EMBL" id="ORY54394.1"/>
    </source>
</evidence>
<dbReference type="STRING" id="1754190.A0A1Y2D5H0"/>
<dbReference type="Gene3D" id="6.10.140.420">
    <property type="match status" value="1"/>
</dbReference>
<keyword evidence="5" id="KW-0508">mRNA splicing</keyword>
<comment type="subcellular location">
    <subcellularLocation>
        <location evidence="1">Nucleus</location>
    </subcellularLocation>
</comment>
<feature type="compositionally biased region" description="Polar residues" evidence="7">
    <location>
        <begin position="10"/>
        <end position="25"/>
    </location>
</feature>
<organism evidence="9 10">
    <name type="scientific">Neocallimastix californiae</name>
    <dbReference type="NCBI Taxonomy" id="1754190"/>
    <lineage>
        <taxon>Eukaryota</taxon>
        <taxon>Fungi</taxon>
        <taxon>Fungi incertae sedis</taxon>
        <taxon>Chytridiomycota</taxon>
        <taxon>Chytridiomycota incertae sedis</taxon>
        <taxon>Neocallimastigomycetes</taxon>
        <taxon>Neocallimastigales</taxon>
        <taxon>Neocallimastigaceae</taxon>
        <taxon>Neocallimastix</taxon>
    </lineage>
</organism>
<dbReference type="InterPro" id="IPR013170">
    <property type="entry name" value="mRNA_splic_Cwf21_dom"/>
</dbReference>
<dbReference type="GO" id="GO:0008380">
    <property type="term" value="P:RNA splicing"/>
    <property type="evidence" value="ECO:0007669"/>
    <property type="project" value="UniProtKB-KW"/>
</dbReference>
<name>A0A1Y2D5H0_9FUNG</name>
<dbReference type="OrthoDB" id="10267305at2759"/>
<comment type="similarity">
    <text evidence="2">Belongs to the CWC21 family.</text>
</comment>
<gene>
    <name evidence="9" type="ORF">LY90DRAFT_361271</name>
</gene>
<dbReference type="SMART" id="SM01115">
    <property type="entry name" value="cwf21"/>
    <property type="match status" value="1"/>
</dbReference>
<evidence type="ECO:0000256" key="4">
    <source>
        <dbReference type="ARBA" id="ARBA00022728"/>
    </source>
</evidence>
<keyword evidence="10" id="KW-1185">Reference proteome</keyword>
<evidence type="ECO:0000313" key="10">
    <source>
        <dbReference type="Proteomes" id="UP000193920"/>
    </source>
</evidence>
<evidence type="ECO:0000256" key="3">
    <source>
        <dbReference type="ARBA" id="ARBA00022664"/>
    </source>
</evidence>
<dbReference type="PANTHER" id="PTHR36562">
    <property type="entry name" value="SERINE/ARGININE REPETITIVE MATRIX 2"/>
    <property type="match status" value="1"/>
</dbReference>
<dbReference type="Proteomes" id="UP000193920">
    <property type="component" value="Unassembled WGS sequence"/>
</dbReference>